<dbReference type="GO" id="GO:0030246">
    <property type="term" value="F:carbohydrate binding"/>
    <property type="evidence" value="ECO:0007669"/>
    <property type="project" value="InterPro"/>
</dbReference>
<dbReference type="PANTHER" id="PTHR34978">
    <property type="entry name" value="POSSIBLE SENSOR-TRANSDUCER PROTEIN BLAR"/>
    <property type="match status" value="1"/>
</dbReference>
<dbReference type="EMBL" id="SIHJ01000001">
    <property type="protein sequence ID" value="TWT35360.1"/>
    <property type="molecule type" value="Genomic_DNA"/>
</dbReference>
<dbReference type="InterPro" id="IPR008969">
    <property type="entry name" value="CarboxyPept-like_regulatory"/>
</dbReference>
<feature type="region of interest" description="Disordered" evidence="1">
    <location>
        <begin position="1506"/>
        <end position="1538"/>
    </location>
</feature>
<feature type="region of interest" description="Disordered" evidence="1">
    <location>
        <begin position="2229"/>
        <end position="2258"/>
    </location>
</feature>
<feature type="region of interest" description="Disordered" evidence="1">
    <location>
        <begin position="842"/>
        <end position="868"/>
    </location>
</feature>
<keyword evidence="2" id="KW-0812">Transmembrane</keyword>
<organism evidence="4 5">
    <name type="scientific">Posidoniimonas corsicana</name>
    <dbReference type="NCBI Taxonomy" id="1938618"/>
    <lineage>
        <taxon>Bacteria</taxon>
        <taxon>Pseudomonadati</taxon>
        <taxon>Planctomycetota</taxon>
        <taxon>Planctomycetia</taxon>
        <taxon>Pirellulales</taxon>
        <taxon>Lacipirellulaceae</taxon>
        <taxon>Posidoniimonas</taxon>
    </lineage>
</organism>
<evidence type="ECO:0000259" key="3">
    <source>
        <dbReference type="Pfam" id="PF05569"/>
    </source>
</evidence>
<keyword evidence="2" id="KW-0472">Membrane</keyword>
<dbReference type="InterPro" id="IPR052173">
    <property type="entry name" value="Beta-lactam_resp_regulator"/>
</dbReference>
<evidence type="ECO:0000313" key="4">
    <source>
        <dbReference type="EMBL" id="TWT35360.1"/>
    </source>
</evidence>
<dbReference type="Pfam" id="PF05569">
    <property type="entry name" value="Peptidase_M56"/>
    <property type="match status" value="1"/>
</dbReference>
<dbReference type="InterPro" id="IPR008756">
    <property type="entry name" value="Peptidase_M56"/>
</dbReference>
<keyword evidence="5" id="KW-1185">Reference proteome</keyword>
<dbReference type="SUPFAM" id="SSF49452">
    <property type="entry name" value="Starch-binding domain-like"/>
    <property type="match status" value="2"/>
</dbReference>
<accession>A0A5C5VBH3</accession>
<feature type="compositionally biased region" description="Polar residues" evidence="1">
    <location>
        <begin position="2233"/>
        <end position="2248"/>
    </location>
</feature>
<evidence type="ECO:0000256" key="1">
    <source>
        <dbReference type="SAM" id="MobiDB-lite"/>
    </source>
</evidence>
<feature type="compositionally biased region" description="Polar residues" evidence="1">
    <location>
        <begin position="1513"/>
        <end position="1532"/>
    </location>
</feature>
<dbReference type="PANTHER" id="PTHR34978:SF3">
    <property type="entry name" value="SLR0241 PROTEIN"/>
    <property type="match status" value="1"/>
</dbReference>
<feature type="region of interest" description="Disordered" evidence="1">
    <location>
        <begin position="181"/>
        <end position="206"/>
    </location>
</feature>
<proteinExistence type="predicted"/>
<dbReference type="CDD" id="cd07341">
    <property type="entry name" value="M56_BlaR1_MecR1_like"/>
    <property type="match status" value="1"/>
</dbReference>
<gene>
    <name evidence="4" type="primary">blaR1_2</name>
    <name evidence="4" type="ORF">KOR34_02510</name>
</gene>
<dbReference type="Proteomes" id="UP000316714">
    <property type="component" value="Unassembled WGS sequence"/>
</dbReference>
<dbReference type="InterPro" id="IPR013784">
    <property type="entry name" value="Carb-bd-like_fold"/>
</dbReference>
<name>A0A5C5VBH3_9BACT</name>
<evidence type="ECO:0000256" key="2">
    <source>
        <dbReference type="SAM" id="Phobius"/>
    </source>
</evidence>
<dbReference type="SUPFAM" id="SSF49464">
    <property type="entry name" value="Carboxypeptidase regulatory domain-like"/>
    <property type="match status" value="4"/>
</dbReference>
<keyword evidence="2" id="KW-1133">Transmembrane helix</keyword>
<sequence>MNVTTPEVRCSPYLPGPCLSGVRKPTVLLPEAELCLPLRDVLIHELAHLRRNDCLWNLLRQLATAVFFFQPLLWVLSRRVEATAEEVCDDFVVQLGGDREGYAHRLVDIAELSSAPIAAAGVGIVSLRSMLAKRVARITDTSRSLSTRVGNLLLLTVLVGGLVGVSATGLIGLAPTPSQAEISEDRSADATAIAENRSEGPPASDDLVTVRGQVLKPNGEPAGPVDVVVLRWFWNYGDKKPLGAAKADQEGRFEVSYRKSQFAENAGRADQWRETYITAFAEGYGPGWAHYDRLKPDERATIRLVADDVPIEGRVIDLEGNPVVGASVEVGSIYTPKADTLDEYIEAIKASQAISTAYEKMDGGLPPHKANHWPTVTTDSEGRFRITGIGHERVVSLEVSGPTIVTRTLRVATRPMEPIVHPAYAYREADSDTQFGSRFEYTAAPSRSIAGVIRDADTGQPIAGAEVWSWKFAGDNISGITSVKSTSDKDGRYRLEGMPKGEGNEIVVVPTGLPYFTAEFAVPAPPGFEPVDLDLELHRGQWITGRVTDKSTGLPVAAHMHYMAFPDNKLAQDLPEFEHGAHCSNVQDRYRTDADGRYRVVGLPGHGVVGVKAILYPYPGGQGYADLPDADNRDAFMRLNGPINPSPKWPTAMKEVWLTADADKTALDFSLDSGDSVTLRAVDPSGRPLTGVDVVGVTEIYGSQRRMESADFDLLCFRPGEKRTVLLSHSERRLGKALRVATDKNQGDSQEVKLEPMATVVGRLTRDGTPVSGVSIRIDVKGDSGYGRNLGSTATDHEGRFRHEEFLPGLDYSIQAQGRGLGFTSVAKELTVSAGETIDLGTIDVDSDDRPTPVRTKPTSAAADEQAVGSSVVTIRGKVLDPTGGPVAGATVEAQTWIRDPDAPLSPLAKTESGADGRFKLTYPKNSDVAVVAGRAGFGPGFEVVPDDKPVPDSLTLRLVRDDVPIHGKVIDLEGNPLPDVTVTVCNVAATADESLDSWLSAIEGREWFWTAIEKHFKRRTRLTPPHTTAKLTTDAKGEFAITGIGRERKVRIALEGPTIAYTLETIVTRDMKPVVADDPEWSDKQTIYGANCEILAAPTQPVEGVVRDAESGDPLSGVSIAPYWMIRRSFPGENRLRAVSDSEGRFRLVGMPKGSRKLLKILPSDDQPYLMRDYSVPEQPGIEPINVTLDLHRGVWITGRVTDKITGEPTGGSRTAWVQYYPYLSNPYANALPEFADGPQDGWQNRYKIAPDGAFRLVGLPGKAIVGAQLWRGPYPNGQGSELIEGATKAGNFLTYGLGSPPSRLNPTIMREVDIPENATEFVVNFEVDRGRSVRVSLADEQGNPIDGVHTAGLVHRSGWTQPEGALLEVSRLGATEQRTLLIYHPERRIGKVLQISAADSPNELVAELEPCTTIRGQIVDGPDSPLPGAQIRFEPLPGGDYSPELVQITTDKQGRFEQTGVLPGTSYNVYSESAQLGFKILARDLKVSPGEAIDLGVIDVTSDDQAEPVRTTAQAQTGETKQGDSSSSEFAGQVVDPDGNPAAGAELYLVFHIPEAGGLLTPSWKPLATTDAEGQFRFTVTPGDFGSYATAREFGFGQLVAKHNDFGFAWAAAGLFETSGQTLRKAQERLKTAPPTAAEWIKMLLAAKGQPLRLQAESEPIRGRIVDVNGQPVADARLTLLETWTGIDGALDAWRKAAGEPNADYYSARMQTPRSMNGPQLRSIISPATTDANGRFQIKGVGDGKIAWLLLEGPGIESAKIWARTEAGEAVRLMRERRSPDLGFYTYHPAEFTHVAGPSVPITGVVRDADTKEPLVGVTVKSQKRHGEPIHGWGQDFVRAVTDKEGRYRLEGMPVGRENEIAAIAPGGDIAYFSAEKSAPTDLGQASTVDFDLHRGVWVEGSVTDKQTGEGLPGRLAYYVDADSPAHQAARSLGVDERDRLRSDSEGRFRIAALPGPGYITFNADNHQIYPRANRILKSDGSFAPAERMIKTNPSYLMPGNTHLVAEIDPGEEVERVELNLQLDRGTTAIGRVVGPGGEPVTDYYHTGQLAGFTGSWDHSIGDKFELVGYDPKQPRHVYFVHQERRLAGHAVVQGVLPEDLVIELQPAGRASGRLVDKDGAPLPNCQLVPSTPAIVTFEDLAQKPDTPPLPHNVAHSSSARYETDADGRFEISGLAPGVEYRLMAFDRDSMMTRRRAPTVPGPLDTVITVEPGESKDLGDVRLRDEGEVVKQNTAAEPASTPNASESMPPIPAAQPAAGKTFTGAVTLPNGSPASGAHVAIVALRIAGTQQTRGEVLGQGTVGVDGKYNLTVPDDVTSKTHGYANLLVRADGAGIAWRELNLDEAEKFDIQLVAEQPIVGQLVDIEGQPASGVKLVVQSVVERTQDQQPMRNGAGYREDSPPAAWLQGAVSDADGRFRLLGVPADCGVIAIVTPDDRFGRQHLALNTGRPEQRGERDATYRAFTRNSQFGEELVLPLSPAQVFVGTITYEDTGEPAPRARVSIWASQQEMGGSMYSVEGVANERGEYRISPSQGVRFGVNAFPPGGVPYLVRQTPLSEALSWHEGDAERRVDMTLPRGVLIRGVVTEAGSGAPVEGAVVQYAPESSNNPNTSDDILTGWQATQVSDEEGRFAIAVLPGPGRLLIQEESGRFVTQTVTEREISRNETGGRRNYLQAAVRIDPQPNAEPLDVSVELERCAPVTGRIVDEQGLSIDDALVVSQHNRMPRSLNWRGQVLPTLGGRFEVSGLKAGEEMPVHVLDPKRRLGATVLVEGGGDATVVLRPCGEASARVVDQHGEPREGVELTPHLVVSPGAPRYDFEAARRGDTLADSDSVANIDRQNYWPGPKTDDQGRITLPALIPGALYRIINFVDGQPKAAAEFKVEPGERIELGDIALNFAD</sequence>
<reference evidence="4 5" key="1">
    <citation type="submission" date="2019-02" db="EMBL/GenBank/DDBJ databases">
        <title>Deep-cultivation of Planctomycetes and their phenomic and genomic characterization uncovers novel biology.</title>
        <authorList>
            <person name="Wiegand S."/>
            <person name="Jogler M."/>
            <person name="Boedeker C."/>
            <person name="Pinto D."/>
            <person name="Vollmers J."/>
            <person name="Rivas-Marin E."/>
            <person name="Kohn T."/>
            <person name="Peeters S.H."/>
            <person name="Heuer A."/>
            <person name="Rast P."/>
            <person name="Oberbeckmann S."/>
            <person name="Bunk B."/>
            <person name="Jeske O."/>
            <person name="Meyerdierks A."/>
            <person name="Storesund J.E."/>
            <person name="Kallscheuer N."/>
            <person name="Luecker S."/>
            <person name="Lage O.M."/>
            <person name="Pohl T."/>
            <person name="Merkel B.J."/>
            <person name="Hornburger P."/>
            <person name="Mueller R.-W."/>
            <person name="Bruemmer F."/>
            <person name="Labrenz M."/>
            <person name="Spormann A.M."/>
            <person name="Op Den Camp H."/>
            <person name="Overmann J."/>
            <person name="Amann R."/>
            <person name="Jetten M.S.M."/>
            <person name="Mascher T."/>
            <person name="Medema M.H."/>
            <person name="Devos D.P."/>
            <person name="Kaster A.-K."/>
            <person name="Ovreas L."/>
            <person name="Rohde M."/>
            <person name="Galperin M.Y."/>
            <person name="Jogler C."/>
        </authorList>
    </citation>
    <scope>NUCLEOTIDE SEQUENCE [LARGE SCALE GENOMIC DNA]</scope>
    <source>
        <strain evidence="4 5">KOR34</strain>
    </source>
</reference>
<feature type="transmembrane region" description="Helical" evidence="2">
    <location>
        <begin position="152"/>
        <end position="174"/>
    </location>
</feature>
<evidence type="ECO:0000313" key="5">
    <source>
        <dbReference type="Proteomes" id="UP000316714"/>
    </source>
</evidence>
<protein>
    <submittedName>
        <fullName evidence="4">Regulatory protein BlaR1</fullName>
    </submittedName>
</protein>
<dbReference type="Gene3D" id="2.60.40.1120">
    <property type="entry name" value="Carboxypeptidase-like, regulatory domain"/>
    <property type="match status" value="2"/>
</dbReference>
<feature type="domain" description="Peptidase M56" evidence="3">
    <location>
        <begin position="6"/>
        <end position="137"/>
    </location>
</feature>
<comment type="caution">
    <text evidence="4">The sequence shown here is derived from an EMBL/GenBank/DDBJ whole genome shotgun (WGS) entry which is preliminary data.</text>
</comment>